<keyword evidence="4" id="KW-0520">NAD</keyword>
<dbReference type="GO" id="GO:0019290">
    <property type="term" value="P:siderophore biosynthetic process"/>
    <property type="evidence" value="ECO:0007669"/>
    <property type="project" value="InterPro"/>
</dbReference>
<name>A0A0B5EU86_STRA4</name>
<dbReference type="InterPro" id="IPR003560">
    <property type="entry name" value="DHB_DH"/>
</dbReference>
<sequence>MQNKVALVTGAAGGIGAAVARALVGRGVRVAAVDRDAGRLGETVAALAEDGHRIEAFPANVSDSAEVDAVVAAAESRLGPLDFLVNVAGVMRFKPVLDLTDEDWRTTFGVNADGVFHVSRAVVRAMVARGGGAVVTVASNAALVARTGMAAYCASKAAATLFTKSLGLEVARYGIRCNVVAPGSTDTPMLTGMWDEEDESSRKATVEGSLENFKAGIPLGKLAVPSDVANAVLFLLSEEAGHITLHELTVDGGATLGV</sequence>
<evidence type="ECO:0000256" key="9">
    <source>
        <dbReference type="RuleBase" id="RU000363"/>
    </source>
</evidence>
<dbReference type="GO" id="GO:0008667">
    <property type="term" value="F:2,3-dihydro-2,3-dihydroxybenzoate dehydrogenase activity"/>
    <property type="evidence" value="ECO:0007669"/>
    <property type="project" value="UniProtKB-UniRule"/>
</dbReference>
<comment type="catalytic activity">
    <reaction evidence="5">
        <text>(2S,3S)-2,3-dihydroxy-2,3-dihydrobenzoate + NAD(+) = 2,3-dihydroxybenzoate + NADH + H(+)</text>
        <dbReference type="Rhea" id="RHEA:23824"/>
        <dbReference type="ChEBI" id="CHEBI:15378"/>
        <dbReference type="ChEBI" id="CHEBI:36654"/>
        <dbReference type="ChEBI" id="CHEBI:57540"/>
        <dbReference type="ChEBI" id="CHEBI:57945"/>
        <dbReference type="ChEBI" id="CHEBI:58764"/>
        <dbReference type="EC" id="1.3.1.28"/>
    </reaction>
</comment>
<dbReference type="Pfam" id="PF00106">
    <property type="entry name" value="adh_short"/>
    <property type="match status" value="1"/>
</dbReference>
<dbReference type="NCBIfam" id="TIGR04316">
    <property type="entry name" value="dhbA_paeA"/>
    <property type="match status" value="1"/>
</dbReference>
<protein>
    <recommendedName>
        <fullName evidence="7 8">2,3-dihydro-2,3-dihydroxybenzoate dehydrogenase</fullName>
        <ecNumber evidence="6 8">1.3.1.28</ecNumber>
    </recommendedName>
</protein>
<keyword evidence="3" id="KW-0560">Oxidoreductase</keyword>
<dbReference type="GO" id="GO:0016616">
    <property type="term" value="F:oxidoreductase activity, acting on the CH-OH group of donors, NAD or NADP as acceptor"/>
    <property type="evidence" value="ECO:0007669"/>
    <property type="project" value="TreeGrafter"/>
</dbReference>
<dbReference type="SUPFAM" id="SSF51735">
    <property type="entry name" value="NAD(P)-binding Rossmann-fold domains"/>
    <property type="match status" value="1"/>
</dbReference>
<dbReference type="NCBIfam" id="NF006074">
    <property type="entry name" value="PRK08220.1"/>
    <property type="match status" value="1"/>
</dbReference>
<comment type="similarity">
    <text evidence="2 9">Belongs to the short-chain dehydrogenases/reductases (SDR) family.</text>
</comment>
<dbReference type="InterPro" id="IPR020904">
    <property type="entry name" value="Sc_DH/Rdtase_CS"/>
</dbReference>
<dbReference type="EC" id="1.3.1.28" evidence="6 8"/>
<evidence type="ECO:0000256" key="5">
    <source>
        <dbReference type="ARBA" id="ARBA00052874"/>
    </source>
</evidence>
<keyword evidence="12" id="KW-1185">Reference proteome</keyword>
<dbReference type="EMBL" id="CP010519">
    <property type="protein sequence ID" value="AJE85284.1"/>
    <property type="molecule type" value="Genomic_DNA"/>
</dbReference>
<dbReference type="PANTHER" id="PTHR42760:SF115">
    <property type="entry name" value="3-OXOACYL-[ACYL-CARRIER-PROTEIN] REDUCTASE FABG"/>
    <property type="match status" value="1"/>
</dbReference>
<dbReference type="Gene3D" id="3.40.50.720">
    <property type="entry name" value="NAD(P)-binding Rossmann-like Domain"/>
    <property type="match status" value="1"/>
</dbReference>
<evidence type="ECO:0000256" key="8">
    <source>
        <dbReference type="NCBIfam" id="TIGR04316"/>
    </source>
</evidence>
<dbReference type="PRINTS" id="PR00080">
    <property type="entry name" value="SDRFAMILY"/>
</dbReference>
<evidence type="ECO:0000313" key="12">
    <source>
        <dbReference type="Proteomes" id="UP000031523"/>
    </source>
</evidence>
<dbReference type="FunFam" id="3.40.50.720:FF:000160">
    <property type="entry name" value="2,3-dihydro-2,3-dihydroxybenzoate dehydrogenase"/>
    <property type="match status" value="1"/>
</dbReference>
<dbReference type="InterPro" id="IPR002347">
    <property type="entry name" value="SDR_fam"/>
</dbReference>
<evidence type="ECO:0000256" key="3">
    <source>
        <dbReference type="ARBA" id="ARBA00023002"/>
    </source>
</evidence>
<dbReference type="PRINTS" id="PR01397">
    <property type="entry name" value="DHBDHDRGNASE"/>
</dbReference>
<dbReference type="PANTHER" id="PTHR42760">
    <property type="entry name" value="SHORT-CHAIN DEHYDROGENASES/REDUCTASES FAMILY MEMBER"/>
    <property type="match status" value="1"/>
</dbReference>
<evidence type="ECO:0000256" key="2">
    <source>
        <dbReference type="ARBA" id="ARBA00006484"/>
    </source>
</evidence>
<dbReference type="PROSITE" id="PS00061">
    <property type="entry name" value="ADH_SHORT"/>
    <property type="match status" value="1"/>
</dbReference>
<feature type="domain" description="Ketoreductase" evidence="10">
    <location>
        <begin position="4"/>
        <end position="171"/>
    </location>
</feature>
<gene>
    <name evidence="11" type="ORF">SLNWT_4908</name>
</gene>
<reference evidence="11 12" key="1">
    <citation type="submission" date="2015-01" db="EMBL/GenBank/DDBJ databases">
        <title>Enhanced salinomycin production by adjusting the supply of polyketide extender units in Streptomyce albus DSM 41398.</title>
        <authorList>
            <person name="Lu C."/>
        </authorList>
    </citation>
    <scope>NUCLEOTIDE SEQUENCE [LARGE SCALE GENOMIC DNA]</scope>
    <source>
        <strain evidence="12">ATCC 21838 / DSM 41398 / FERM P-419 / JCM 4703 / NBRC 107858</strain>
    </source>
</reference>
<dbReference type="KEGG" id="sals:SLNWT_4908"/>
<dbReference type="InterPro" id="IPR036291">
    <property type="entry name" value="NAD(P)-bd_dom_sf"/>
</dbReference>
<proteinExistence type="inferred from homology"/>
<evidence type="ECO:0000256" key="4">
    <source>
        <dbReference type="ARBA" id="ARBA00023027"/>
    </source>
</evidence>
<evidence type="ECO:0000256" key="7">
    <source>
        <dbReference type="ARBA" id="ARBA00067530"/>
    </source>
</evidence>
<evidence type="ECO:0000256" key="1">
    <source>
        <dbReference type="ARBA" id="ARBA00004924"/>
    </source>
</evidence>
<evidence type="ECO:0000313" key="11">
    <source>
        <dbReference type="EMBL" id="AJE85284.1"/>
    </source>
</evidence>
<dbReference type="SMART" id="SM00822">
    <property type="entry name" value="PKS_KR"/>
    <property type="match status" value="1"/>
</dbReference>
<accession>A0A0B5EU86</accession>
<organism evidence="11 12">
    <name type="scientific">Streptomyces albus (strain ATCC 21838 / DSM 41398 / FERM P-419 / JCM 4703 / NBRC 107858)</name>
    <dbReference type="NCBI Taxonomy" id="1081613"/>
    <lineage>
        <taxon>Bacteria</taxon>
        <taxon>Bacillati</taxon>
        <taxon>Actinomycetota</taxon>
        <taxon>Actinomycetes</taxon>
        <taxon>Kitasatosporales</taxon>
        <taxon>Streptomycetaceae</taxon>
        <taxon>Streptomyces</taxon>
    </lineage>
</organism>
<evidence type="ECO:0000256" key="6">
    <source>
        <dbReference type="ARBA" id="ARBA00066334"/>
    </source>
</evidence>
<evidence type="ECO:0000259" key="10">
    <source>
        <dbReference type="SMART" id="SM00822"/>
    </source>
</evidence>
<dbReference type="AlphaFoldDB" id="A0A0B5EU86"/>
<dbReference type="Proteomes" id="UP000031523">
    <property type="component" value="Chromosome"/>
</dbReference>
<dbReference type="InterPro" id="IPR057326">
    <property type="entry name" value="KR_dom"/>
</dbReference>
<comment type="pathway">
    <text evidence="1">Siderophore biosynthesis.</text>
</comment>